<name>A0ABN7NVS4_TIMPD</name>
<organism evidence="2 3">
    <name type="scientific">Timema podura</name>
    <name type="common">Walking stick</name>
    <dbReference type="NCBI Taxonomy" id="61482"/>
    <lineage>
        <taxon>Eukaryota</taxon>
        <taxon>Metazoa</taxon>
        <taxon>Ecdysozoa</taxon>
        <taxon>Arthropoda</taxon>
        <taxon>Hexapoda</taxon>
        <taxon>Insecta</taxon>
        <taxon>Pterygota</taxon>
        <taxon>Neoptera</taxon>
        <taxon>Polyneoptera</taxon>
        <taxon>Phasmatodea</taxon>
        <taxon>Timematodea</taxon>
        <taxon>Timematoidea</taxon>
        <taxon>Timematidae</taxon>
        <taxon>Timema</taxon>
    </lineage>
</organism>
<evidence type="ECO:0000313" key="3">
    <source>
        <dbReference type="Proteomes" id="UP001153148"/>
    </source>
</evidence>
<reference evidence="2" key="1">
    <citation type="submission" date="2021-03" db="EMBL/GenBank/DDBJ databases">
        <authorList>
            <person name="Tran Van P."/>
        </authorList>
    </citation>
    <scope>NUCLEOTIDE SEQUENCE</scope>
</reference>
<gene>
    <name evidence="2" type="ORF">TPAB3V08_LOCUS4667</name>
</gene>
<feature type="region of interest" description="Disordered" evidence="1">
    <location>
        <begin position="83"/>
        <end position="102"/>
    </location>
</feature>
<evidence type="ECO:0008006" key="4">
    <source>
        <dbReference type="Google" id="ProtNLM"/>
    </source>
</evidence>
<evidence type="ECO:0000313" key="2">
    <source>
        <dbReference type="EMBL" id="CAG2057690.1"/>
    </source>
</evidence>
<protein>
    <recommendedName>
        <fullName evidence="4">Transposase</fullName>
    </recommendedName>
</protein>
<proteinExistence type="predicted"/>
<evidence type="ECO:0000256" key="1">
    <source>
        <dbReference type="SAM" id="MobiDB-lite"/>
    </source>
</evidence>
<keyword evidence="3" id="KW-1185">Reference proteome</keyword>
<sequence length="189" mass="20810">MHDYGIDVSPVTVRKVLVKKELSAGCPRKKAKLTPVMARKRLEGDARQQSSVLASALIKDIISVIRADVPQKTQLKSIRTTRKRTSTFTKNGEDRRRDGAGTLPVTHRTISFENGSGGGSGNYRAGSLSVIFSRTWLPSRAGCRNTAPLSQWNFVLEKGGQCLRCQSLSPTLQRNFDLSTPTSKRGSRH</sequence>
<accession>A0ABN7NVS4</accession>
<dbReference type="Proteomes" id="UP001153148">
    <property type="component" value="Unassembled WGS sequence"/>
</dbReference>
<comment type="caution">
    <text evidence="2">The sequence shown here is derived from an EMBL/GenBank/DDBJ whole genome shotgun (WGS) entry which is preliminary data.</text>
</comment>
<dbReference type="EMBL" id="CAJPIN010005850">
    <property type="protein sequence ID" value="CAG2057690.1"/>
    <property type="molecule type" value="Genomic_DNA"/>
</dbReference>